<name>A0A165SQG0_9APHY</name>
<feature type="region of interest" description="Disordered" evidence="1">
    <location>
        <begin position="33"/>
        <end position="53"/>
    </location>
</feature>
<proteinExistence type="predicted"/>
<evidence type="ECO:0000256" key="1">
    <source>
        <dbReference type="SAM" id="MobiDB-lite"/>
    </source>
</evidence>
<dbReference type="EMBL" id="KV429041">
    <property type="protein sequence ID" value="KZT72338.1"/>
    <property type="molecule type" value="Genomic_DNA"/>
</dbReference>
<dbReference type="Proteomes" id="UP000076727">
    <property type="component" value="Unassembled WGS sequence"/>
</dbReference>
<dbReference type="AlphaFoldDB" id="A0A165SQG0"/>
<evidence type="ECO:0000313" key="2">
    <source>
        <dbReference type="EMBL" id="KZT72338.1"/>
    </source>
</evidence>
<sequence>MPREIYMNIPEQNPRNAASFEERRVQDYLNAYRTTGRSPTPCPSQPTNPAQRAALGLPPHIEPYSEIVNSNTDSVMDDGPSSSSITINGTRPGAIRDMHGFRPQPVTGETSRDAVFQSIVCQPEFLAWSFEVRMVHYSSWKRK</sequence>
<feature type="region of interest" description="Disordered" evidence="1">
    <location>
        <begin position="70"/>
        <end position="102"/>
    </location>
</feature>
<dbReference type="OrthoDB" id="3234974at2759"/>
<organism evidence="2 3">
    <name type="scientific">Daedalea quercina L-15889</name>
    <dbReference type="NCBI Taxonomy" id="1314783"/>
    <lineage>
        <taxon>Eukaryota</taxon>
        <taxon>Fungi</taxon>
        <taxon>Dikarya</taxon>
        <taxon>Basidiomycota</taxon>
        <taxon>Agaricomycotina</taxon>
        <taxon>Agaricomycetes</taxon>
        <taxon>Polyporales</taxon>
        <taxon>Fomitopsis</taxon>
    </lineage>
</organism>
<accession>A0A165SQG0</accession>
<evidence type="ECO:0000313" key="3">
    <source>
        <dbReference type="Proteomes" id="UP000076727"/>
    </source>
</evidence>
<keyword evidence="3" id="KW-1185">Reference proteome</keyword>
<protein>
    <submittedName>
        <fullName evidence="2">Uncharacterized protein</fullName>
    </submittedName>
</protein>
<reference evidence="2 3" key="1">
    <citation type="journal article" date="2016" name="Mol. Biol. Evol.">
        <title>Comparative Genomics of Early-Diverging Mushroom-Forming Fungi Provides Insights into the Origins of Lignocellulose Decay Capabilities.</title>
        <authorList>
            <person name="Nagy L.G."/>
            <person name="Riley R."/>
            <person name="Tritt A."/>
            <person name="Adam C."/>
            <person name="Daum C."/>
            <person name="Floudas D."/>
            <person name="Sun H."/>
            <person name="Yadav J.S."/>
            <person name="Pangilinan J."/>
            <person name="Larsson K.H."/>
            <person name="Matsuura K."/>
            <person name="Barry K."/>
            <person name="Labutti K."/>
            <person name="Kuo R."/>
            <person name="Ohm R.A."/>
            <person name="Bhattacharya S.S."/>
            <person name="Shirouzu T."/>
            <person name="Yoshinaga Y."/>
            <person name="Martin F.M."/>
            <person name="Grigoriev I.V."/>
            <person name="Hibbett D.S."/>
        </authorList>
    </citation>
    <scope>NUCLEOTIDE SEQUENCE [LARGE SCALE GENOMIC DNA]</scope>
    <source>
        <strain evidence="2 3">L-15889</strain>
    </source>
</reference>
<feature type="compositionally biased region" description="Polar residues" evidence="1">
    <location>
        <begin position="70"/>
        <end position="89"/>
    </location>
</feature>
<gene>
    <name evidence="2" type="ORF">DAEQUDRAFT_664449</name>
</gene>